<feature type="compositionally biased region" description="Polar residues" evidence="1">
    <location>
        <begin position="225"/>
        <end position="248"/>
    </location>
</feature>
<sequence length="920" mass="101193">MTTQQTVWPTFPLTLPYEVILPGPSYLASDCAGLVLPSPALPYFYKKVIEKQNQKENRKFFLDRSVFDLIEAHPYLALTDPKLLGWYLCLSPEDRKIILDEGGFRQFLQRHPALELSRHHVYVKYDIGSSSPVHPTMTSNKSKTPGAETCKFEMPHRHLELEMLHNNVRKNFTLLGCSSSRGGSQKHPDEEVCQLIHLQDSFHTAYNSPITQEPSHQKARKERSSPLSQLNEEGPSWQTASSISSTDVQDPAALASFSLDMELERCRQREKTELRRQSMTQGQSANFTYAEVSPSRSTIEYESPEYYSFDSAERNGGEDNNRSMEQVNCPLGPVEKSSTIEGCQDYMACGNESTVDNNEASLSLDNQSDNFHSIMEDDKSILVCLAGEGQKGSVSTNSEALADTREDVKSVQSHMKISSSEKYTSPMPGVPTCDIMVGTELTPCASTFTQSEDPETADKNVITEVHMADLDYLAEEFIKIRKTQEKLREQKEKMKGSGCKLVKECDCTQRGQLTATHGDINQYGPKDPPANVLSVLQKLESDCNQMRDKILEGVPLEQLKPLTVDSEKITAGTSYIPAQIIGDVVGNLPSWSCMKPQECNPAGEESGGPSDQSSSGCQDSQKQEKQVKRDTTRARRANTLVPPVRYANHEEHKLTEKQTSAACKEINTSEAWYDAEEDFESAGPAVAAETGQDPSVVTSDRTDESASDEAKSSALCVSNLPSNVTESDVMLWFEKYCPSEVRFSVPENGVRVAIVMVSGAQSAEAAVRGLNGLSVEGHTLHVEHIDGAAGGSRSQASASVSESSQDATKPQPTKPDLSSTRRKLASLPSLGSSFKHRKVVSISPTAKGTCVPQHYGTMGSFDTLMAELTQLHPDVGRQRIVDALMELRTKHQGALSGLPLRTIREMTSELLTSPPAATQL</sequence>
<dbReference type="OMA" id="TEVRMSD"/>
<dbReference type="SMART" id="SM00360">
    <property type="entry name" value="RRM"/>
    <property type="match status" value="1"/>
</dbReference>
<dbReference type="AlphaFoldDB" id="A0A3B4UU17"/>
<accession>A0A3B4UU17</accession>
<evidence type="ECO:0000313" key="3">
    <source>
        <dbReference type="Ensembl" id="ENSSDUP00000021938.1"/>
    </source>
</evidence>
<feature type="compositionally biased region" description="Basic and acidic residues" evidence="1">
    <location>
        <begin position="700"/>
        <end position="711"/>
    </location>
</feature>
<dbReference type="STRING" id="41447.ENSSDUP00000021938"/>
<feature type="compositionally biased region" description="Polar residues" evidence="1">
    <location>
        <begin position="410"/>
        <end position="423"/>
    </location>
</feature>
<dbReference type="GeneTree" id="ENSGT00940000177452"/>
<evidence type="ECO:0000256" key="1">
    <source>
        <dbReference type="SAM" id="MobiDB-lite"/>
    </source>
</evidence>
<feature type="domain" description="RRM" evidence="2">
    <location>
        <begin position="714"/>
        <end position="783"/>
    </location>
</feature>
<feature type="region of interest" description="Disordered" evidence="1">
    <location>
        <begin position="207"/>
        <end position="249"/>
    </location>
</feature>
<evidence type="ECO:0000313" key="4">
    <source>
        <dbReference type="Proteomes" id="UP000261420"/>
    </source>
</evidence>
<reference evidence="3" key="1">
    <citation type="submission" date="2025-08" db="UniProtKB">
        <authorList>
            <consortium name="Ensembl"/>
        </authorList>
    </citation>
    <scope>IDENTIFICATION</scope>
</reference>
<dbReference type="Gene3D" id="3.30.70.330">
    <property type="match status" value="1"/>
</dbReference>
<dbReference type="PANTHER" id="PTHR17550">
    <property type="entry name" value="E3 UBIQUITIN-PROTEIN LIGASE TTC3"/>
    <property type="match status" value="1"/>
</dbReference>
<dbReference type="InterPro" id="IPR000504">
    <property type="entry name" value="RRM_dom"/>
</dbReference>
<feature type="region of interest" description="Disordered" evidence="1">
    <location>
        <begin position="599"/>
        <end position="641"/>
    </location>
</feature>
<feature type="compositionally biased region" description="Basic and acidic residues" evidence="1">
    <location>
        <begin position="621"/>
        <end position="633"/>
    </location>
</feature>
<dbReference type="CDD" id="cd00590">
    <property type="entry name" value="RRM_SF"/>
    <property type="match status" value="1"/>
</dbReference>
<organism evidence="3 4">
    <name type="scientific">Seriola dumerili</name>
    <name type="common">Greater amberjack</name>
    <name type="synonym">Caranx dumerili</name>
    <dbReference type="NCBI Taxonomy" id="41447"/>
    <lineage>
        <taxon>Eukaryota</taxon>
        <taxon>Metazoa</taxon>
        <taxon>Chordata</taxon>
        <taxon>Craniata</taxon>
        <taxon>Vertebrata</taxon>
        <taxon>Euteleostomi</taxon>
        <taxon>Actinopterygii</taxon>
        <taxon>Neopterygii</taxon>
        <taxon>Teleostei</taxon>
        <taxon>Neoteleostei</taxon>
        <taxon>Acanthomorphata</taxon>
        <taxon>Carangaria</taxon>
        <taxon>Carangiformes</taxon>
        <taxon>Carangidae</taxon>
        <taxon>Seriola</taxon>
    </lineage>
</organism>
<feature type="compositionally biased region" description="Low complexity" evidence="1">
    <location>
        <begin position="791"/>
        <end position="804"/>
    </location>
</feature>
<evidence type="ECO:0000259" key="2">
    <source>
        <dbReference type="SMART" id="SM00360"/>
    </source>
</evidence>
<protein>
    <recommendedName>
        <fullName evidence="2">RRM domain-containing protein</fullName>
    </recommendedName>
</protein>
<dbReference type="InterPro" id="IPR012677">
    <property type="entry name" value="Nucleotide-bd_a/b_plait_sf"/>
</dbReference>
<feature type="region of interest" description="Disordered" evidence="1">
    <location>
        <begin position="393"/>
        <end position="429"/>
    </location>
</feature>
<dbReference type="InterPro" id="IPR035979">
    <property type="entry name" value="RBD_domain_sf"/>
</dbReference>
<dbReference type="GO" id="GO:0003723">
    <property type="term" value="F:RNA binding"/>
    <property type="evidence" value="ECO:0007669"/>
    <property type="project" value="InterPro"/>
</dbReference>
<dbReference type="PANTHER" id="PTHR17550:SF7">
    <property type="entry name" value="RNA-BINDING PROTEIN 44"/>
    <property type="match status" value="1"/>
</dbReference>
<proteinExistence type="predicted"/>
<name>A0A3B4UU17_SERDU</name>
<dbReference type="Ensembl" id="ENSSDUT00000022345.1">
    <property type="protein sequence ID" value="ENSSDUP00000021938.1"/>
    <property type="gene ID" value="ENSSDUG00000015966.1"/>
</dbReference>
<dbReference type="Proteomes" id="UP000261420">
    <property type="component" value="Unplaced"/>
</dbReference>
<feature type="region of interest" description="Disordered" evidence="1">
    <location>
        <begin position="789"/>
        <end position="822"/>
    </location>
</feature>
<feature type="compositionally biased region" description="Low complexity" evidence="1">
    <location>
        <begin position="603"/>
        <end position="620"/>
    </location>
</feature>
<dbReference type="SUPFAM" id="SSF54928">
    <property type="entry name" value="RNA-binding domain, RBD"/>
    <property type="match status" value="1"/>
</dbReference>
<keyword evidence="4" id="KW-1185">Reference proteome</keyword>
<reference evidence="3" key="2">
    <citation type="submission" date="2025-09" db="UniProtKB">
        <authorList>
            <consortium name="Ensembl"/>
        </authorList>
    </citation>
    <scope>IDENTIFICATION</scope>
</reference>
<feature type="region of interest" description="Disordered" evidence="1">
    <location>
        <begin position="678"/>
        <end position="711"/>
    </location>
</feature>
<dbReference type="Pfam" id="PF00076">
    <property type="entry name" value="RRM_1"/>
    <property type="match status" value="1"/>
</dbReference>